<sequence>MDKKVEIVNALGIIIGSIMDASEAINEYSALTPPKRKYLYGEVRKVLKRNNKPFDEAQPMMVVDISVCAAENDVDPLTIMLANLNKGK</sequence>
<name>C8VVM0_DESAS</name>
<keyword evidence="2" id="KW-1185">Reference proteome</keyword>
<dbReference type="KEGG" id="dae:Dtox_1471"/>
<gene>
    <name evidence="1" type="ordered locus">Dtox_1471</name>
</gene>
<evidence type="ECO:0000313" key="1">
    <source>
        <dbReference type="EMBL" id="ACV62335.1"/>
    </source>
</evidence>
<dbReference type="HOGENOM" id="CLU_2464011_0_0_9"/>
<dbReference type="Proteomes" id="UP000002217">
    <property type="component" value="Chromosome"/>
</dbReference>
<evidence type="ECO:0000313" key="2">
    <source>
        <dbReference type="Proteomes" id="UP000002217"/>
    </source>
</evidence>
<dbReference type="RefSeq" id="WP_015757048.1">
    <property type="nucleotide sequence ID" value="NC_013216.1"/>
</dbReference>
<organism evidence="1 2">
    <name type="scientific">Desulfofarcimen acetoxidans (strain ATCC 49208 / DSM 771 / KCTC 5769 / VKM B-1644 / 5575)</name>
    <name type="common">Desulfotomaculum acetoxidans</name>
    <dbReference type="NCBI Taxonomy" id="485916"/>
    <lineage>
        <taxon>Bacteria</taxon>
        <taxon>Bacillati</taxon>
        <taxon>Bacillota</taxon>
        <taxon>Clostridia</taxon>
        <taxon>Eubacteriales</taxon>
        <taxon>Peptococcaceae</taxon>
        <taxon>Desulfofarcimen</taxon>
    </lineage>
</organism>
<dbReference type="STRING" id="485916.Dtox_1471"/>
<dbReference type="OrthoDB" id="9903583at2"/>
<reference evidence="1 2" key="1">
    <citation type="journal article" date="2009" name="Stand. Genomic Sci.">
        <title>Complete genome sequence of Desulfotomaculum acetoxidans type strain (5575).</title>
        <authorList>
            <person name="Spring S."/>
            <person name="Lapidus A."/>
            <person name="Schroder M."/>
            <person name="Gleim D."/>
            <person name="Sims D."/>
            <person name="Meincke L."/>
            <person name="Glavina Del Rio T."/>
            <person name="Tice H."/>
            <person name="Copeland A."/>
            <person name="Cheng J.F."/>
            <person name="Lucas S."/>
            <person name="Chen F."/>
            <person name="Nolan M."/>
            <person name="Bruce D."/>
            <person name="Goodwin L."/>
            <person name="Pitluck S."/>
            <person name="Ivanova N."/>
            <person name="Mavromatis K."/>
            <person name="Mikhailova N."/>
            <person name="Pati A."/>
            <person name="Chen A."/>
            <person name="Palaniappan K."/>
            <person name="Land M."/>
            <person name="Hauser L."/>
            <person name="Chang Y.J."/>
            <person name="Jeffries C.D."/>
            <person name="Chain P."/>
            <person name="Saunders E."/>
            <person name="Brettin T."/>
            <person name="Detter J.C."/>
            <person name="Goker M."/>
            <person name="Bristow J."/>
            <person name="Eisen J.A."/>
            <person name="Markowitz V."/>
            <person name="Hugenholtz P."/>
            <person name="Kyrpides N.C."/>
            <person name="Klenk H.P."/>
            <person name="Han C."/>
        </authorList>
    </citation>
    <scope>NUCLEOTIDE SEQUENCE [LARGE SCALE GENOMIC DNA]</scope>
    <source>
        <strain evidence="2">ATCC 49208 / DSM 771 / VKM B-1644</strain>
    </source>
</reference>
<proteinExistence type="predicted"/>
<protein>
    <submittedName>
        <fullName evidence="1">Uncharacterized protein</fullName>
    </submittedName>
</protein>
<dbReference type="EMBL" id="CP001720">
    <property type="protein sequence ID" value="ACV62335.1"/>
    <property type="molecule type" value="Genomic_DNA"/>
</dbReference>
<accession>C8VVM0</accession>
<dbReference type="AlphaFoldDB" id="C8VVM0"/>